<dbReference type="PANTHER" id="PTHR14611:SF6">
    <property type="entry name" value="TECTONIC-2"/>
    <property type="match status" value="1"/>
</dbReference>
<comment type="caution">
    <text evidence="2">The sequence shown here is derived from an EMBL/GenBank/DDBJ whole genome shotgun (WGS) entry which is preliminary data.</text>
</comment>
<proteinExistence type="predicted"/>
<dbReference type="PANTHER" id="PTHR14611">
    <property type="entry name" value="TECTONIC FAMILY MEMBER"/>
    <property type="match status" value="1"/>
</dbReference>
<evidence type="ECO:0000259" key="1">
    <source>
        <dbReference type="Pfam" id="PF07773"/>
    </source>
</evidence>
<dbReference type="AlphaFoldDB" id="A0A8J5CNT8"/>
<dbReference type="InterPro" id="IPR011677">
    <property type="entry name" value="TCTN1-3_dom"/>
</dbReference>
<dbReference type="Pfam" id="PF07773">
    <property type="entry name" value="TCTN_DUF1619"/>
    <property type="match status" value="1"/>
</dbReference>
<feature type="domain" description="Tectonic-1-3" evidence="1">
    <location>
        <begin position="195"/>
        <end position="365"/>
    </location>
</feature>
<name>A0A8J5CNT8_CHIOP</name>
<accession>A0A8J5CNT8</accession>
<dbReference type="Proteomes" id="UP000770661">
    <property type="component" value="Unassembled WGS sequence"/>
</dbReference>
<gene>
    <name evidence="2" type="ORF">GWK47_035069</name>
</gene>
<dbReference type="EMBL" id="JACEEZ010003605">
    <property type="protein sequence ID" value="KAG0727233.1"/>
    <property type="molecule type" value="Genomic_DNA"/>
</dbReference>
<dbReference type="GO" id="GO:0060271">
    <property type="term" value="P:cilium assembly"/>
    <property type="evidence" value="ECO:0007669"/>
    <property type="project" value="TreeGrafter"/>
</dbReference>
<evidence type="ECO:0000313" key="3">
    <source>
        <dbReference type="Proteomes" id="UP000770661"/>
    </source>
</evidence>
<protein>
    <recommendedName>
        <fullName evidence="1">Tectonic-1-3 domain-containing protein</fullName>
    </recommendedName>
</protein>
<keyword evidence="3" id="KW-1185">Reference proteome</keyword>
<dbReference type="InterPro" id="IPR040354">
    <property type="entry name" value="TCTN1-3"/>
</dbReference>
<organism evidence="2 3">
    <name type="scientific">Chionoecetes opilio</name>
    <name type="common">Atlantic snow crab</name>
    <name type="synonym">Cancer opilio</name>
    <dbReference type="NCBI Taxonomy" id="41210"/>
    <lineage>
        <taxon>Eukaryota</taxon>
        <taxon>Metazoa</taxon>
        <taxon>Ecdysozoa</taxon>
        <taxon>Arthropoda</taxon>
        <taxon>Crustacea</taxon>
        <taxon>Multicrustacea</taxon>
        <taxon>Malacostraca</taxon>
        <taxon>Eumalacostraca</taxon>
        <taxon>Eucarida</taxon>
        <taxon>Decapoda</taxon>
        <taxon>Pleocyemata</taxon>
        <taxon>Brachyura</taxon>
        <taxon>Eubrachyura</taxon>
        <taxon>Majoidea</taxon>
        <taxon>Majidae</taxon>
        <taxon>Chionoecetes</taxon>
    </lineage>
</organism>
<dbReference type="OrthoDB" id="184109at2759"/>
<evidence type="ECO:0000313" key="2">
    <source>
        <dbReference type="EMBL" id="KAG0727233.1"/>
    </source>
</evidence>
<reference evidence="2" key="1">
    <citation type="submission" date="2020-07" db="EMBL/GenBank/DDBJ databases">
        <title>The High-quality genome of the commercially important snow crab, Chionoecetes opilio.</title>
        <authorList>
            <person name="Jeong J.-H."/>
            <person name="Ryu S."/>
        </authorList>
    </citation>
    <scope>NUCLEOTIDE SEQUENCE</scope>
    <source>
        <strain evidence="2">MADBK_172401_WGS</strain>
        <tissue evidence="2">Digestive gland</tissue>
    </source>
</reference>
<sequence length="467" mass="51196">MTPSSFLGPGKLGFDWQKRGCSGLEGGGRSGHQGQIIAFRFDTMASNTGMVQGACIGLSKNSDEACFGWPAAIMSRGDPQGCLRRLFLWSLTLESSNDSDCATTATNIPCCQCPVAQGQKEGSTPTFTCKYLVPFAPEWHSFFCPVKENTPYLGLFYPPHQAIRDYEKYLAKVRQQQYSYQEEGIRVPDQTYQLHYVYGEQVMMGKDMGGTVVEGPLVLPQPVMEGVCVDTFPVHFLENLDHKCFTIMSPEKCESEAALSLASYLQPSGGVSSGSPSGFLQVIGNLSSLDLVNASVEYKWMEDITNFIKVQGGGIPTAWAQNTTTNLEGSRLPYLDMEAGWCNNVVLAVEYQLAWEGPGIVDIAATFTLGNIPVFPEQREDPCTMEKNQTCSTPPEHKLPPFSATPLVFLLQHFMVDFHHRDTSSNASCDPSDHIPEVDDVVLLGLSERSGKPGYLVGRPVLAGYVM</sequence>